<dbReference type="EMBL" id="VZZJ01000024">
    <property type="protein sequence ID" value="KAB1070733.1"/>
    <property type="molecule type" value="Genomic_DNA"/>
</dbReference>
<dbReference type="GO" id="GO:0004527">
    <property type="term" value="F:exonuclease activity"/>
    <property type="evidence" value="ECO:0007669"/>
    <property type="project" value="UniProtKB-KW"/>
</dbReference>
<evidence type="ECO:0000256" key="1">
    <source>
        <dbReference type="ARBA" id="ARBA00022839"/>
    </source>
</evidence>
<dbReference type="RefSeq" id="WP_150965711.1">
    <property type="nucleotide sequence ID" value="NZ_VZZJ01000024.1"/>
</dbReference>
<keyword evidence="1" id="KW-0269">Exonuclease</keyword>
<dbReference type="GO" id="GO:0003723">
    <property type="term" value="F:RNA binding"/>
    <property type="evidence" value="ECO:0007669"/>
    <property type="project" value="UniProtKB-KW"/>
</dbReference>
<comment type="caution">
    <text evidence="5">The sequence shown here is derived from an EMBL/GenBank/DDBJ whole genome shotgun (WGS) entry which is preliminary data.</text>
</comment>
<name>A0A6N6MQI2_9HYPH</name>
<dbReference type="SUPFAM" id="SSF56281">
    <property type="entry name" value="Metallo-hydrolase/oxidoreductase"/>
    <property type="match status" value="1"/>
</dbReference>
<sequence length="411" mass="44222">MSLTLTVHRGTQQIGGSCIEIAHPDGARLVLDAGRPLDAPAGAQGLLPASLDLSRPATVLIGHPHQDHHGLVAELPSDWPVWTGAASAELIAITGEVSGSPLDRSLSTWASRTGPISIGPFTVTRILTDHSAFDAHMLLVEGAGRRILYTGDFRRHGRKGKLVDALMARPPSDVDVLVIEGTNLGTDKSVITEDALEHDFTALFERTAGRVFVAWSGQNVDRTVTLYRAAKRTGRTLVVDLYVADVMDRIAEGTRLPRPGFPGLQVVVTAGLRGLYAKRGCDSFVARMARYGVAARAVPSDAVVMLRRSLIRDYTRAGLTPTSDDAFVHSMWRGYLGTPHHAEPLEWCRTAGAAVECLHTSGHAGPTDLRAFAAAVAAKAVVPVHGENWDVERKGFGVVRRLIDGERWAVQ</sequence>
<dbReference type="AlphaFoldDB" id="A0A6N6MQI2"/>
<dbReference type="Pfam" id="PF00753">
    <property type="entry name" value="Lactamase_B"/>
    <property type="match status" value="1"/>
</dbReference>
<accession>A0A6N6MQI2</accession>
<dbReference type="PANTHER" id="PTHR43694:SF1">
    <property type="entry name" value="RIBONUCLEASE J"/>
    <property type="match status" value="1"/>
</dbReference>
<dbReference type="InterPro" id="IPR001279">
    <property type="entry name" value="Metallo-B-lactamas"/>
</dbReference>
<dbReference type="InterPro" id="IPR011108">
    <property type="entry name" value="RMMBL"/>
</dbReference>
<dbReference type="Gene3D" id="3.40.50.10710">
    <property type="entry name" value="Metallo-hydrolase/oxidoreductase"/>
    <property type="match status" value="1"/>
</dbReference>
<dbReference type="InterPro" id="IPR036866">
    <property type="entry name" value="RibonucZ/Hydroxyglut_hydro"/>
</dbReference>
<organism evidence="5 6">
    <name type="scientific">Methylobacterium planeticum</name>
    <dbReference type="NCBI Taxonomy" id="2615211"/>
    <lineage>
        <taxon>Bacteria</taxon>
        <taxon>Pseudomonadati</taxon>
        <taxon>Pseudomonadota</taxon>
        <taxon>Alphaproteobacteria</taxon>
        <taxon>Hyphomicrobiales</taxon>
        <taxon>Methylobacteriaceae</taxon>
        <taxon>Methylobacterium</taxon>
    </lineage>
</organism>
<evidence type="ECO:0000259" key="3">
    <source>
        <dbReference type="Pfam" id="PF00753"/>
    </source>
</evidence>
<keyword evidence="1" id="KW-0540">Nuclease</keyword>
<dbReference type="Proteomes" id="UP000441523">
    <property type="component" value="Unassembled WGS sequence"/>
</dbReference>
<evidence type="ECO:0000256" key="2">
    <source>
        <dbReference type="ARBA" id="ARBA00022884"/>
    </source>
</evidence>
<feature type="domain" description="Metallo-beta-lactamase" evidence="3">
    <location>
        <begin position="16"/>
        <end position="164"/>
    </location>
</feature>
<protein>
    <submittedName>
        <fullName evidence="5">MBL fold metallo-hydrolase</fullName>
    </submittedName>
</protein>
<evidence type="ECO:0000313" key="5">
    <source>
        <dbReference type="EMBL" id="KAB1070733.1"/>
    </source>
</evidence>
<keyword evidence="6" id="KW-1185">Reference proteome</keyword>
<dbReference type="PANTHER" id="PTHR43694">
    <property type="entry name" value="RIBONUCLEASE J"/>
    <property type="match status" value="1"/>
</dbReference>
<gene>
    <name evidence="5" type="ORF">F6X51_21395</name>
</gene>
<reference evidence="5 6" key="1">
    <citation type="submission" date="2019-09" db="EMBL/GenBank/DDBJ databases">
        <title>YIM 132548 draft genome.</title>
        <authorList>
            <person name="Jiang L."/>
        </authorList>
    </citation>
    <scope>NUCLEOTIDE SEQUENCE [LARGE SCALE GENOMIC DNA]</scope>
    <source>
        <strain evidence="5 6">YIM 132548</strain>
    </source>
</reference>
<keyword evidence="2" id="KW-0694">RNA-binding</keyword>
<dbReference type="Pfam" id="PF07521">
    <property type="entry name" value="RMMBL"/>
    <property type="match status" value="1"/>
</dbReference>
<keyword evidence="5" id="KW-0378">Hydrolase</keyword>
<evidence type="ECO:0000313" key="6">
    <source>
        <dbReference type="Proteomes" id="UP000441523"/>
    </source>
</evidence>
<proteinExistence type="predicted"/>
<dbReference type="Gene3D" id="3.60.15.10">
    <property type="entry name" value="Ribonuclease Z/Hydroxyacylglutathione hydrolase-like"/>
    <property type="match status" value="1"/>
</dbReference>
<dbReference type="InterPro" id="IPR042173">
    <property type="entry name" value="RNase_J_2"/>
</dbReference>
<feature type="domain" description="Zn-dependent metallo-hydrolase RNA specificity" evidence="4">
    <location>
        <begin position="357"/>
        <end position="387"/>
    </location>
</feature>
<evidence type="ECO:0000259" key="4">
    <source>
        <dbReference type="Pfam" id="PF07521"/>
    </source>
</evidence>